<gene>
    <name evidence="6" type="ORF">LCGC14_1186940</name>
</gene>
<feature type="domain" description="Multidrug resistance protein MdtA-like barrel-sandwich hybrid" evidence="3">
    <location>
        <begin position="68"/>
        <end position="241"/>
    </location>
</feature>
<dbReference type="InterPro" id="IPR058792">
    <property type="entry name" value="Beta-barrel_RND_2"/>
</dbReference>
<evidence type="ECO:0000313" key="6">
    <source>
        <dbReference type="EMBL" id="KKM95563.1"/>
    </source>
</evidence>
<evidence type="ECO:0000256" key="1">
    <source>
        <dbReference type="ARBA" id="ARBA00009477"/>
    </source>
</evidence>
<feature type="domain" description="YknX-like C-terminal permuted SH3-like" evidence="5">
    <location>
        <begin position="329"/>
        <end position="388"/>
    </location>
</feature>
<sequence length="397" mass="44886">MIFSKKILIISLIVIVIAVLAFFIFFREKPDESKEAFAQDSAEEARKVKETPLPVKVVKAQIGDLIIKLKAELAGVIKSLNVEESKHVKKGELLVELDDEKYRLDLEQEEATRLKVLSELLVEKRFAEPGETKSVPEREKIQKAKDDYEEARRRFRSGLTSRAEFEKANTEYELSLIESGEKKEEIRAAAKGLTQAKIRVKAAQMNLEKTKIKAPFSGLIHDIKVSPQEHVTSGRELFTLVNIDRIRVYAKVLESEIGKMKVGREVDLKFSAYPGKIFKGEVKAISPVINPQDKTCNVIIDVANPEKEIKPGMHVEVEIVAEIHKNKLLIPQDAVLVRSGRKLAFVVEEGLAKWRYIEVGLENEDYAEVLDGLKEGESVIIEGHFTLAHDARVRIQK</sequence>
<keyword evidence="2" id="KW-0472">Membrane</keyword>
<evidence type="ECO:0000259" key="5">
    <source>
        <dbReference type="Pfam" id="PF25989"/>
    </source>
</evidence>
<keyword evidence="2" id="KW-1133">Transmembrane helix</keyword>
<evidence type="ECO:0000256" key="2">
    <source>
        <dbReference type="SAM" id="Phobius"/>
    </source>
</evidence>
<accession>A0A0F9LQB0</accession>
<dbReference type="InterPro" id="IPR058625">
    <property type="entry name" value="MdtA-like_BSH"/>
</dbReference>
<feature type="domain" description="CusB-like beta-barrel" evidence="4">
    <location>
        <begin position="249"/>
        <end position="321"/>
    </location>
</feature>
<dbReference type="GO" id="GO:1990281">
    <property type="term" value="C:efflux pump complex"/>
    <property type="evidence" value="ECO:0007669"/>
    <property type="project" value="TreeGrafter"/>
</dbReference>
<dbReference type="Gene3D" id="2.40.30.170">
    <property type="match status" value="1"/>
</dbReference>
<dbReference type="InterPro" id="IPR006143">
    <property type="entry name" value="RND_pump_MFP"/>
</dbReference>
<dbReference type="PANTHER" id="PTHR30469:SF15">
    <property type="entry name" value="HLYD FAMILY OF SECRETION PROTEINS"/>
    <property type="match status" value="1"/>
</dbReference>
<dbReference type="GO" id="GO:0015562">
    <property type="term" value="F:efflux transmembrane transporter activity"/>
    <property type="evidence" value="ECO:0007669"/>
    <property type="project" value="TreeGrafter"/>
</dbReference>
<dbReference type="Gene3D" id="2.40.420.20">
    <property type="match status" value="1"/>
</dbReference>
<comment type="similarity">
    <text evidence="1">Belongs to the membrane fusion protein (MFP) (TC 8.A.1) family.</text>
</comment>
<keyword evidence="2" id="KW-0812">Transmembrane</keyword>
<dbReference type="PANTHER" id="PTHR30469">
    <property type="entry name" value="MULTIDRUG RESISTANCE PROTEIN MDTA"/>
    <property type="match status" value="1"/>
</dbReference>
<dbReference type="InterPro" id="IPR058637">
    <property type="entry name" value="YknX-like_C"/>
</dbReference>
<comment type="caution">
    <text evidence="6">The sequence shown here is derived from an EMBL/GenBank/DDBJ whole genome shotgun (WGS) entry which is preliminary data.</text>
</comment>
<dbReference type="NCBIfam" id="TIGR01730">
    <property type="entry name" value="RND_mfp"/>
    <property type="match status" value="1"/>
</dbReference>
<dbReference type="Pfam" id="PF25917">
    <property type="entry name" value="BSH_RND"/>
    <property type="match status" value="1"/>
</dbReference>
<evidence type="ECO:0000259" key="4">
    <source>
        <dbReference type="Pfam" id="PF25954"/>
    </source>
</evidence>
<dbReference type="Gene3D" id="2.40.50.100">
    <property type="match status" value="2"/>
</dbReference>
<dbReference type="SUPFAM" id="SSF111369">
    <property type="entry name" value="HlyD-like secretion proteins"/>
    <property type="match status" value="1"/>
</dbReference>
<protein>
    <submittedName>
        <fullName evidence="6">Uncharacterized protein</fullName>
    </submittedName>
</protein>
<dbReference type="EMBL" id="LAZR01005993">
    <property type="protein sequence ID" value="KKM95563.1"/>
    <property type="molecule type" value="Genomic_DNA"/>
</dbReference>
<proteinExistence type="inferred from homology"/>
<reference evidence="6" key="1">
    <citation type="journal article" date="2015" name="Nature">
        <title>Complex archaea that bridge the gap between prokaryotes and eukaryotes.</title>
        <authorList>
            <person name="Spang A."/>
            <person name="Saw J.H."/>
            <person name="Jorgensen S.L."/>
            <person name="Zaremba-Niedzwiedzka K."/>
            <person name="Martijn J."/>
            <person name="Lind A.E."/>
            <person name="van Eijk R."/>
            <person name="Schleper C."/>
            <person name="Guy L."/>
            <person name="Ettema T.J."/>
        </authorList>
    </citation>
    <scope>NUCLEOTIDE SEQUENCE</scope>
</reference>
<dbReference type="Pfam" id="PF25954">
    <property type="entry name" value="Beta-barrel_RND_2"/>
    <property type="match status" value="1"/>
</dbReference>
<dbReference type="FunFam" id="2.40.30.170:FF:000010">
    <property type="entry name" value="Efflux RND transporter periplasmic adaptor subunit"/>
    <property type="match status" value="1"/>
</dbReference>
<feature type="transmembrane region" description="Helical" evidence="2">
    <location>
        <begin position="7"/>
        <end position="26"/>
    </location>
</feature>
<dbReference type="Pfam" id="PF25989">
    <property type="entry name" value="YknX_C"/>
    <property type="match status" value="1"/>
</dbReference>
<evidence type="ECO:0000259" key="3">
    <source>
        <dbReference type="Pfam" id="PF25917"/>
    </source>
</evidence>
<organism evidence="6">
    <name type="scientific">marine sediment metagenome</name>
    <dbReference type="NCBI Taxonomy" id="412755"/>
    <lineage>
        <taxon>unclassified sequences</taxon>
        <taxon>metagenomes</taxon>
        <taxon>ecological metagenomes</taxon>
    </lineage>
</organism>
<dbReference type="AlphaFoldDB" id="A0A0F9LQB0"/>
<name>A0A0F9LQB0_9ZZZZ</name>